<dbReference type="PROSITE" id="PS50048">
    <property type="entry name" value="ZN2_CY6_FUNGAL_2"/>
    <property type="match status" value="1"/>
</dbReference>
<dbReference type="EMBL" id="JAIFTL010000221">
    <property type="protein sequence ID" value="KAG9321191.1"/>
    <property type="molecule type" value="Genomic_DNA"/>
</dbReference>
<dbReference type="GO" id="GO:0000981">
    <property type="term" value="F:DNA-binding transcription factor activity, RNA polymerase II-specific"/>
    <property type="evidence" value="ECO:0007669"/>
    <property type="project" value="InterPro"/>
</dbReference>
<dbReference type="InterPro" id="IPR036864">
    <property type="entry name" value="Zn2-C6_fun-type_DNA-bd_sf"/>
</dbReference>
<dbReference type="PANTHER" id="PTHR31069">
    <property type="entry name" value="OLEATE-ACTIVATED TRANSCRIPTION FACTOR 1-RELATED"/>
    <property type="match status" value="1"/>
</dbReference>
<dbReference type="InterPro" id="IPR001138">
    <property type="entry name" value="Zn2Cys6_DnaBD"/>
</dbReference>
<sequence length="617" mass="66907">MSTSTLQLLPTNASDIAQLDPATLASIPGVAYDLKRLKVYSSCLRCRAKKVKCDRKEPCSRCEKHNVECSYRELASVQLDIRQFQRHLNNPKIRKDGAGIITSTATPIITLPSGDTAVLSPATTAAATLIAAAKASASSSLENHSSSIISSTKKPSHSDKRPFKASTSSASSIPSSPVDSTHPARSLIAQEGADSDTESDTPTLTAPVSSKSIAMSRAKVHKIHRRKPAAAALMPPAQNDRVESHMQVQTRRYHDEDDDDDQEIERLVLRDDTISRPTYAYSSQDHAGDVSMSSESEAEDDATSDIPIWRTQAVGKHRQTVHEQDMAETFGLAAYLKAKEMESSQAGQTIDYDMELERALAQRMPTSFSRPDRSLTRARKYAQAGYNPSLPYARPIQCQLGGTPAALAAAHCCCQIAAKQGQAPGTCFYSGSGAAGSNDGNEYKDTSMSPPPQTVGYEHSQGETARIAYSPSYQPSYTPKEDFTMSQHAKPDWSSAAATSASSMMPPPLAPLRKTDPSMSSSASSSPLASPRIELPPIYSLPKLPFPFPTTPSSSDLSQFQVGRDGDDSKRPLKIECKYNEPNVDAWDMIEKPISRTVPVTTKRGRSVKMEMGWILS</sequence>
<organism evidence="7 8">
    <name type="scientific">Mortierella alpina</name>
    <name type="common">Oleaginous fungus</name>
    <name type="synonym">Mortierella renispora</name>
    <dbReference type="NCBI Taxonomy" id="64518"/>
    <lineage>
        <taxon>Eukaryota</taxon>
        <taxon>Fungi</taxon>
        <taxon>Fungi incertae sedis</taxon>
        <taxon>Mucoromycota</taxon>
        <taxon>Mortierellomycotina</taxon>
        <taxon>Mortierellomycetes</taxon>
        <taxon>Mortierellales</taxon>
        <taxon>Mortierellaceae</taxon>
        <taxon>Mortierella</taxon>
    </lineage>
</organism>
<dbReference type="CDD" id="cd00067">
    <property type="entry name" value="GAL4"/>
    <property type="match status" value="1"/>
</dbReference>
<evidence type="ECO:0000256" key="1">
    <source>
        <dbReference type="ARBA" id="ARBA00023015"/>
    </source>
</evidence>
<evidence type="ECO:0000256" key="2">
    <source>
        <dbReference type="ARBA" id="ARBA00023125"/>
    </source>
</evidence>
<evidence type="ECO:0000313" key="8">
    <source>
        <dbReference type="Proteomes" id="UP000717515"/>
    </source>
</evidence>
<protein>
    <recommendedName>
        <fullName evidence="6">Zn(2)-C6 fungal-type domain-containing protein</fullName>
    </recommendedName>
</protein>
<dbReference type="SUPFAM" id="SSF57701">
    <property type="entry name" value="Zn2/Cys6 DNA-binding domain"/>
    <property type="match status" value="1"/>
</dbReference>
<name>A0A9P8A2C0_MORAP</name>
<dbReference type="GO" id="GO:0008270">
    <property type="term" value="F:zinc ion binding"/>
    <property type="evidence" value="ECO:0007669"/>
    <property type="project" value="InterPro"/>
</dbReference>
<keyword evidence="3" id="KW-0804">Transcription</keyword>
<gene>
    <name evidence="7" type="ORF">KVV02_005376</name>
</gene>
<comment type="caution">
    <text evidence="7">The sequence shown here is derived from an EMBL/GenBank/DDBJ whole genome shotgun (WGS) entry which is preliminary data.</text>
</comment>
<dbReference type="GO" id="GO:0003677">
    <property type="term" value="F:DNA binding"/>
    <property type="evidence" value="ECO:0007669"/>
    <property type="project" value="UniProtKB-KW"/>
</dbReference>
<evidence type="ECO:0000259" key="6">
    <source>
        <dbReference type="PROSITE" id="PS50048"/>
    </source>
</evidence>
<keyword evidence="2" id="KW-0238">DNA-binding</keyword>
<feature type="region of interest" description="Disordered" evidence="5">
    <location>
        <begin position="550"/>
        <end position="571"/>
    </location>
</feature>
<keyword evidence="4" id="KW-0539">Nucleus</keyword>
<feature type="region of interest" description="Disordered" evidence="5">
    <location>
        <begin position="439"/>
        <end position="458"/>
    </location>
</feature>
<feature type="compositionally biased region" description="Low complexity" evidence="5">
    <location>
        <begin position="165"/>
        <end position="181"/>
    </location>
</feature>
<evidence type="ECO:0000256" key="4">
    <source>
        <dbReference type="ARBA" id="ARBA00023242"/>
    </source>
</evidence>
<dbReference type="PROSITE" id="PS00463">
    <property type="entry name" value="ZN2_CY6_FUNGAL_1"/>
    <property type="match status" value="1"/>
</dbReference>
<feature type="region of interest" description="Disordered" evidence="5">
    <location>
        <begin position="478"/>
        <end position="532"/>
    </location>
</feature>
<feature type="region of interest" description="Disordered" evidence="5">
    <location>
        <begin position="141"/>
        <end position="212"/>
    </location>
</feature>
<evidence type="ECO:0000313" key="7">
    <source>
        <dbReference type="EMBL" id="KAG9321191.1"/>
    </source>
</evidence>
<feature type="domain" description="Zn(2)-C6 fungal-type" evidence="6">
    <location>
        <begin position="42"/>
        <end position="71"/>
    </location>
</feature>
<feature type="region of interest" description="Disordered" evidence="5">
    <location>
        <begin position="275"/>
        <end position="304"/>
    </location>
</feature>
<feature type="compositionally biased region" description="Polar residues" evidence="5">
    <location>
        <begin position="200"/>
        <end position="212"/>
    </location>
</feature>
<keyword evidence="1" id="KW-0805">Transcription regulation</keyword>
<dbReference type="SMART" id="SM00066">
    <property type="entry name" value="GAL4"/>
    <property type="match status" value="1"/>
</dbReference>
<accession>A0A9P8A2C0</accession>
<evidence type="ECO:0000256" key="3">
    <source>
        <dbReference type="ARBA" id="ARBA00023163"/>
    </source>
</evidence>
<feature type="compositionally biased region" description="Low complexity" evidence="5">
    <location>
        <begin position="517"/>
        <end position="531"/>
    </location>
</feature>
<reference evidence="7" key="1">
    <citation type="submission" date="2021-07" db="EMBL/GenBank/DDBJ databases">
        <title>Draft genome of Mortierella alpina, strain LL118, isolated from an aspen leaf litter sample.</title>
        <authorList>
            <person name="Yang S."/>
            <person name="Vinatzer B.A."/>
        </authorList>
    </citation>
    <scope>NUCLEOTIDE SEQUENCE</scope>
    <source>
        <strain evidence="7">LL118</strain>
    </source>
</reference>
<evidence type="ECO:0000256" key="5">
    <source>
        <dbReference type="SAM" id="MobiDB-lite"/>
    </source>
</evidence>
<dbReference type="InterPro" id="IPR050675">
    <property type="entry name" value="OAF3"/>
</dbReference>
<dbReference type="PANTHER" id="PTHR31069:SF32">
    <property type="entry name" value="ARGININE METABOLISM REGULATION PROTEIN II"/>
    <property type="match status" value="1"/>
</dbReference>
<dbReference type="Proteomes" id="UP000717515">
    <property type="component" value="Unassembled WGS sequence"/>
</dbReference>
<feature type="region of interest" description="Disordered" evidence="5">
    <location>
        <begin position="223"/>
        <end position="242"/>
    </location>
</feature>
<dbReference type="AlphaFoldDB" id="A0A9P8A2C0"/>
<feature type="compositionally biased region" description="Low complexity" evidence="5">
    <location>
        <begin position="141"/>
        <end position="153"/>
    </location>
</feature>
<dbReference type="Gene3D" id="4.10.240.10">
    <property type="entry name" value="Zn(2)-C6 fungal-type DNA-binding domain"/>
    <property type="match status" value="1"/>
</dbReference>
<proteinExistence type="predicted"/>
<dbReference type="Pfam" id="PF00172">
    <property type="entry name" value="Zn_clus"/>
    <property type="match status" value="1"/>
</dbReference>
<feature type="compositionally biased region" description="Low complexity" evidence="5">
    <location>
        <begin position="494"/>
        <end position="504"/>
    </location>
</feature>